<evidence type="ECO:0000313" key="2">
    <source>
        <dbReference type="Proteomes" id="UP001301958"/>
    </source>
</evidence>
<proteinExistence type="predicted"/>
<protein>
    <recommendedName>
        <fullName evidence="3">DUF676 domain-containing protein</fullName>
    </recommendedName>
</protein>
<keyword evidence="2" id="KW-1185">Reference proteome</keyword>
<reference evidence="1" key="1">
    <citation type="journal article" date="2023" name="Mol. Phylogenet. Evol.">
        <title>Genome-scale phylogeny and comparative genomics of the fungal order Sordariales.</title>
        <authorList>
            <person name="Hensen N."/>
            <person name="Bonometti L."/>
            <person name="Westerberg I."/>
            <person name="Brannstrom I.O."/>
            <person name="Guillou S."/>
            <person name="Cros-Aarteil S."/>
            <person name="Calhoun S."/>
            <person name="Haridas S."/>
            <person name="Kuo A."/>
            <person name="Mondo S."/>
            <person name="Pangilinan J."/>
            <person name="Riley R."/>
            <person name="LaButti K."/>
            <person name="Andreopoulos B."/>
            <person name="Lipzen A."/>
            <person name="Chen C."/>
            <person name="Yan M."/>
            <person name="Daum C."/>
            <person name="Ng V."/>
            <person name="Clum A."/>
            <person name="Steindorff A."/>
            <person name="Ohm R.A."/>
            <person name="Martin F."/>
            <person name="Silar P."/>
            <person name="Natvig D.O."/>
            <person name="Lalanne C."/>
            <person name="Gautier V."/>
            <person name="Ament-Velasquez S.L."/>
            <person name="Kruys A."/>
            <person name="Hutchinson M.I."/>
            <person name="Powell A.J."/>
            <person name="Barry K."/>
            <person name="Miller A.N."/>
            <person name="Grigoriev I.V."/>
            <person name="Debuchy R."/>
            <person name="Gladieux P."/>
            <person name="Hiltunen Thoren M."/>
            <person name="Johannesson H."/>
        </authorList>
    </citation>
    <scope>NUCLEOTIDE SEQUENCE</scope>
    <source>
        <strain evidence="1">CBS 990.96</strain>
    </source>
</reference>
<dbReference type="EMBL" id="MU865510">
    <property type="protein sequence ID" value="KAK4221855.1"/>
    <property type="molecule type" value="Genomic_DNA"/>
</dbReference>
<gene>
    <name evidence="1" type="ORF">QBC38DRAFT_491233</name>
</gene>
<accession>A0AAN6YQ32</accession>
<organism evidence="1 2">
    <name type="scientific">Podospora fimiseda</name>
    <dbReference type="NCBI Taxonomy" id="252190"/>
    <lineage>
        <taxon>Eukaryota</taxon>
        <taxon>Fungi</taxon>
        <taxon>Dikarya</taxon>
        <taxon>Ascomycota</taxon>
        <taxon>Pezizomycotina</taxon>
        <taxon>Sordariomycetes</taxon>
        <taxon>Sordariomycetidae</taxon>
        <taxon>Sordariales</taxon>
        <taxon>Podosporaceae</taxon>
        <taxon>Podospora</taxon>
    </lineage>
</organism>
<dbReference type="Proteomes" id="UP001301958">
    <property type="component" value="Unassembled WGS sequence"/>
</dbReference>
<evidence type="ECO:0008006" key="3">
    <source>
        <dbReference type="Google" id="ProtNLM"/>
    </source>
</evidence>
<comment type="caution">
    <text evidence="1">The sequence shown here is derived from an EMBL/GenBank/DDBJ whole genome shotgun (WGS) entry which is preliminary data.</text>
</comment>
<sequence>MTYGRQSSPINLFGGNQMSITNHAIQLMEAVYRRRRARCRGRQLIFAAHSLGGILVKGAMLRPVPSSGTDCKAVRQRVA</sequence>
<evidence type="ECO:0000313" key="1">
    <source>
        <dbReference type="EMBL" id="KAK4221855.1"/>
    </source>
</evidence>
<name>A0AAN6YQ32_9PEZI</name>
<reference evidence="1" key="2">
    <citation type="submission" date="2023-05" db="EMBL/GenBank/DDBJ databases">
        <authorList>
            <consortium name="Lawrence Berkeley National Laboratory"/>
            <person name="Steindorff A."/>
            <person name="Hensen N."/>
            <person name="Bonometti L."/>
            <person name="Westerberg I."/>
            <person name="Brannstrom I.O."/>
            <person name="Guillou S."/>
            <person name="Cros-Aarteil S."/>
            <person name="Calhoun S."/>
            <person name="Haridas S."/>
            <person name="Kuo A."/>
            <person name="Mondo S."/>
            <person name="Pangilinan J."/>
            <person name="Riley R."/>
            <person name="Labutti K."/>
            <person name="Andreopoulos B."/>
            <person name="Lipzen A."/>
            <person name="Chen C."/>
            <person name="Yanf M."/>
            <person name="Daum C."/>
            <person name="Ng V."/>
            <person name="Clum A."/>
            <person name="Ohm R."/>
            <person name="Martin F."/>
            <person name="Silar P."/>
            <person name="Natvig D."/>
            <person name="Lalanne C."/>
            <person name="Gautier V."/>
            <person name="Ament-Velasquez S.L."/>
            <person name="Kruys A."/>
            <person name="Hutchinson M.I."/>
            <person name="Powell A.J."/>
            <person name="Barry K."/>
            <person name="Miller A.N."/>
            <person name="Grigoriev I.V."/>
            <person name="Debuchy R."/>
            <person name="Gladieux P."/>
            <person name="Thoren M.H."/>
            <person name="Johannesson H."/>
        </authorList>
    </citation>
    <scope>NUCLEOTIDE SEQUENCE</scope>
    <source>
        <strain evidence="1">CBS 990.96</strain>
    </source>
</reference>
<dbReference type="AlphaFoldDB" id="A0AAN6YQ32"/>